<dbReference type="Pfam" id="PF05368">
    <property type="entry name" value="NmrA"/>
    <property type="match status" value="1"/>
</dbReference>
<dbReference type="OrthoDB" id="419598at2759"/>
<dbReference type="CDD" id="cd05259">
    <property type="entry name" value="PCBER_SDR_a"/>
    <property type="match status" value="1"/>
</dbReference>
<evidence type="ECO:0000313" key="5">
    <source>
        <dbReference type="Proteomes" id="UP000236621"/>
    </source>
</evidence>
<dbReference type="GO" id="GO:0016491">
    <property type="term" value="F:oxidoreductase activity"/>
    <property type="evidence" value="ECO:0007669"/>
    <property type="project" value="UniProtKB-KW"/>
</dbReference>
<dbReference type="PANTHER" id="PTHR47706:SF7">
    <property type="entry name" value="CIPA-LIKE, PUTATIVE (AFU_ORTHOLOGUE AFUA_1G01630)-RELATED"/>
    <property type="match status" value="1"/>
</dbReference>
<dbReference type="STRING" id="45235.A0A2K3Q6T2"/>
<dbReference type="InterPro" id="IPR045312">
    <property type="entry name" value="PCBER-like"/>
</dbReference>
<organism evidence="4 5">
    <name type="scientific">Tolypocladium capitatum</name>
    <dbReference type="NCBI Taxonomy" id="45235"/>
    <lineage>
        <taxon>Eukaryota</taxon>
        <taxon>Fungi</taxon>
        <taxon>Dikarya</taxon>
        <taxon>Ascomycota</taxon>
        <taxon>Pezizomycotina</taxon>
        <taxon>Sordariomycetes</taxon>
        <taxon>Hypocreomycetidae</taxon>
        <taxon>Hypocreales</taxon>
        <taxon>Ophiocordycipitaceae</taxon>
        <taxon>Tolypocladium</taxon>
    </lineage>
</organism>
<dbReference type="InterPro" id="IPR051609">
    <property type="entry name" value="NmrA/Isoflavone_reductase-like"/>
</dbReference>
<evidence type="ECO:0000256" key="2">
    <source>
        <dbReference type="ARBA" id="ARBA00023002"/>
    </source>
</evidence>
<sequence length="346" mass="37720">MAPKYAKDQPAGFTNRIERVAIVGVGGQVGTYLTAALLASGKHTVTAITRADSSSSPPSGCKVATVDYDKEETLVDALRGQQFLIISMSVRAPRDTQSRIIAAAAKAGVPWVMPNCYGTDVQNKPLEAENLTGPAVLGGIEAIEKGGVSSWVALCCNFWYEYSLSGAGGGFYGFEFKDKKVTFIDDGNTRINTSTWEQCGHAIKNFLSLKELPDNEHDTSPSISQWRNKPLYISSFVASQRDMLDSVHRVAGSTDADWKIEREGSTARYQRGLGLLKQGSQLGFSICLYTRTFYPNGDGNFEAKYGLANDVLGLPKENIDDATKRAIARVNQEPERTHAELIALYK</sequence>
<name>A0A2K3Q6T2_9HYPO</name>
<keyword evidence="5" id="KW-1185">Reference proteome</keyword>
<proteinExistence type="predicted"/>
<dbReference type="Gene3D" id="3.40.50.720">
    <property type="entry name" value="NAD(P)-binding Rossmann-like Domain"/>
    <property type="match status" value="1"/>
</dbReference>
<dbReference type="SUPFAM" id="SSF51735">
    <property type="entry name" value="NAD(P)-binding Rossmann-fold domains"/>
    <property type="match status" value="1"/>
</dbReference>
<protein>
    <recommendedName>
        <fullName evidence="3">NmrA-like domain-containing protein</fullName>
    </recommendedName>
</protein>
<comment type="caution">
    <text evidence="4">The sequence shown here is derived from an EMBL/GenBank/DDBJ whole genome shotgun (WGS) entry which is preliminary data.</text>
</comment>
<dbReference type="PANTHER" id="PTHR47706">
    <property type="entry name" value="NMRA-LIKE FAMILY PROTEIN"/>
    <property type="match status" value="1"/>
</dbReference>
<feature type="domain" description="NmrA-like" evidence="3">
    <location>
        <begin position="19"/>
        <end position="123"/>
    </location>
</feature>
<evidence type="ECO:0000259" key="3">
    <source>
        <dbReference type="Pfam" id="PF05368"/>
    </source>
</evidence>
<dbReference type="Proteomes" id="UP000236621">
    <property type="component" value="Unassembled WGS sequence"/>
</dbReference>
<dbReference type="AlphaFoldDB" id="A0A2K3Q6T2"/>
<dbReference type="EMBL" id="NRSZ01001125">
    <property type="protein sequence ID" value="PNY23219.1"/>
    <property type="molecule type" value="Genomic_DNA"/>
</dbReference>
<accession>A0A2K3Q6T2</accession>
<evidence type="ECO:0000256" key="1">
    <source>
        <dbReference type="ARBA" id="ARBA00022857"/>
    </source>
</evidence>
<keyword evidence="1" id="KW-0521">NADP</keyword>
<keyword evidence="2" id="KW-0560">Oxidoreductase</keyword>
<reference evidence="4 5" key="1">
    <citation type="submission" date="2017-08" db="EMBL/GenBank/DDBJ databases">
        <title>Harnessing the power of phylogenomics to disentangle the directionality and signatures of interkingdom host jumping in the parasitic fungal genus Tolypocladium.</title>
        <authorList>
            <person name="Quandt C.A."/>
            <person name="Patterson W."/>
            <person name="Spatafora J.W."/>
        </authorList>
    </citation>
    <scope>NUCLEOTIDE SEQUENCE [LARGE SCALE GENOMIC DNA]</scope>
    <source>
        <strain evidence="4 5">CBS 113982</strain>
    </source>
</reference>
<evidence type="ECO:0000313" key="4">
    <source>
        <dbReference type="EMBL" id="PNY23219.1"/>
    </source>
</evidence>
<dbReference type="InterPro" id="IPR008030">
    <property type="entry name" value="NmrA-like"/>
</dbReference>
<dbReference type="InterPro" id="IPR036291">
    <property type="entry name" value="NAD(P)-bd_dom_sf"/>
</dbReference>
<gene>
    <name evidence="4" type="ORF">TCAP_06831</name>
</gene>